<dbReference type="AlphaFoldDB" id="A0A1T4R2W7"/>
<dbReference type="RefSeq" id="WP_078745708.1">
    <property type="nucleotide sequence ID" value="NZ_FUXG01000014.1"/>
</dbReference>
<accession>A0A1T4R2W7</accession>
<dbReference type="Proteomes" id="UP000191418">
    <property type="component" value="Unassembled WGS sequence"/>
</dbReference>
<dbReference type="OrthoDB" id="5697523at2"/>
<protein>
    <recommendedName>
        <fullName evidence="4">Lipoprotein</fullName>
    </recommendedName>
</protein>
<gene>
    <name evidence="2" type="ORF">BTE48_10105</name>
</gene>
<proteinExistence type="predicted"/>
<evidence type="ECO:0008006" key="4">
    <source>
        <dbReference type="Google" id="ProtNLM"/>
    </source>
</evidence>
<sequence>MTFNKSALAASISLVTLALAGCGGGSGSQDSGSSASNVTLSGLVVDPYVAQAKVYVDLNNDGIHQFSTEDFAYTDKDGYFSKSKPDANGISIDYCAEGNVRYCLNTSQVSDSAVLRIEGGYDIATGQAFTGSMEMPLTLNGSDQQLGTANPLISLFTAASTSQENAILDFIDPSVAGDALKRATLKAELTQDFLSKDSNGAAGVDPEKFRRAMQIHKAAAILSSALEHKYSLKADALKVNGILPPASAGKFVYAAIAQMLADKSTPVIADWEAALTASDAALQPTTGKPAAEWAANEKTAIAARVSQLFNWFDANKSPLTTGANNETSIAGKQESLYRYARVADFAVGQVKREVKSNSVQNQTNASQTVAGQVLTQISGNTDTFKITDFNSQVDLDNMVNQTTLPKVVPKLPIEGALFVAPTMQTDEITVSGKVIKLNYAEPMSANKTGQANIYFIPSPKSTLEGRVALCVRATEDSSDLKDIKGLDKGVLLTGYWNKLTDFSVNIAITEPISPKQALIVKRTVKASPLDTYQFSLDTASGLETWQGTISHFLNVPPRNDAECVSALTVQ</sequence>
<keyword evidence="1" id="KW-0732">Signal</keyword>
<name>A0A1T4R2W7_9GAMM</name>
<dbReference type="EMBL" id="MTSM01000011">
    <property type="protein sequence ID" value="OPX55273.1"/>
    <property type="molecule type" value="Genomic_DNA"/>
</dbReference>
<dbReference type="STRING" id="64969.SAMN02745127_02125"/>
<dbReference type="PROSITE" id="PS51257">
    <property type="entry name" value="PROKAR_LIPOPROTEIN"/>
    <property type="match status" value="1"/>
</dbReference>
<feature type="signal peptide" evidence="1">
    <location>
        <begin position="1"/>
        <end position="20"/>
    </location>
</feature>
<comment type="caution">
    <text evidence="2">The sequence shown here is derived from an EMBL/GenBank/DDBJ whole genome shotgun (WGS) entry which is preliminary data.</text>
</comment>
<evidence type="ECO:0000313" key="2">
    <source>
        <dbReference type="EMBL" id="OPX55273.1"/>
    </source>
</evidence>
<evidence type="ECO:0000313" key="3">
    <source>
        <dbReference type="Proteomes" id="UP000191418"/>
    </source>
</evidence>
<reference evidence="2 3" key="1">
    <citation type="submission" date="2017-01" db="EMBL/GenBank/DDBJ databases">
        <title>Genome Sequencing of a Marine Spirillum, Oceanospirillum multiglobuliferum ATCC 33336, from Japan.</title>
        <authorList>
            <person name="Carney J.G."/>
            <person name="Trachtenberg A.M."/>
            <person name="Rheaume B.A."/>
            <person name="Linnane J.D."/>
            <person name="Pitts N.L."/>
            <person name="Mykles D.L."/>
            <person name="Maclea K.S."/>
        </authorList>
    </citation>
    <scope>NUCLEOTIDE SEQUENCE [LARGE SCALE GENOMIC DNA]</scope>
    <source>
        <strain evidence="2 3">ATCC 33336</strain>
    </source>
</reference>
<organism evidence="2 3">
    <name type="scientific">Oceanospirillum multiglobuliferum</name>
    <dbReference type="NCBI Taxonomy" id="64969"/>
    <lineage>
        <taxon>Bacteria</taxon>
        <taxon>Pseudomonadati</taxon>
        <taxon>Pseudomonadota</taxon>
        <taxon>Gammaproteobacteria</taxon>
        <taxon>Oceanospirillales</taxon>
        <taxon>Oceanospirillaceae</taxon>
        <taxon>Oceanospirillum</taxon>
    </lineage>
</organism>
<keyword evidence="3" id="KW-1185">Reference proteome</keyword>
<feature type="chain" id="PRO_5012752544" description="Lipoprotein" evidence="1">
    <location>
        <begin position="21"/>
        <end position="570"/>
    </location>
</feature>
<evidence type="ECO:0000256" key="1">
    <source>
        <dbReference type="SAM" id="SignalP"/>
    </source>
</evidence>